<dbReference type="PANTHER" id="PTHR28041">
    <property type="entry name" value="54S RIBOSOMAL PROTEIN L25, MITOCHONDRIAL"/>
    <property type="match status" value="1"/>
</dbReference>
<dbReference type="OrthoDB" id="18529at2759"/>
<gene>
    <name evidence="2" type="primary">MRPL25_2</name>
    <name evidence="2" type="ORF">GRS66_007693</name>
</gene>
<keyword evidence="2" id="KW-0687">Ribonucleoprotein</keyword>
<proteinExistence type="predicted"/>
<dbReference type="AlphaFoldDB" id="A0A6C1E8C7"/>
<dbReference type="EMBL" id="CP049004">
    <property type="protein sequence ID" value="QID85140.1"/>
    <property type="molecule type" value="Genomic_DNA"/>
</dbReference>
<accession>A0A6C1E8C7</accession>
<evidence type="ECO:0000313" key="2">
    <source>
        <dbReference type="EMBL" id="QID85140.1"/>
    </source>
</evidence>
<keyword evidence="3" id="KW-1185">Reference proteome</keyword>
<dbReference type="InterPro" id="IPR040922">
    <property type="entry name" value="Ribosomal_mL59_dom"/>
</dbReference>
<dbReference type="GO" id="GO:0003735">
    <property type="term" value="F:structural constituent of ribosome"/>
    <property type="evidence" value="ECO:0007669"/>
    <property type="project" value="InterPro"/>
</dbReference>
<dbReference type="Pfam" id="PF18126">
    <property type="entry name" value="Mitoc_mL59"/>
    <property type="match status" value="1"/>
</dbReference>
<dbReference type="Proteomes" id="UP000501346">
    <property type="component" value="Chromosome SeVII-ScVII"/>
</dbReference>
<evidence type="ECO:0000259" key="1">
    <source>
        <dbReference type="Pfam" id="PF18126"/>
    </source>
</evidence>
<feature type="domain" description="Large ribosomal subunit protein mL59" evidence="1">
    <location>
        <begin position="13"/>
        <end position="137"/>
    </location>
</feature>
<dbReference type="PANTHER" id="PTHR28041:SF1">
    <property type="entry name" value="LARGE RIBOSOMAL SUBUNIT PROTEIN ML59"/>
    <property type="match status" value="1"/>
</dbReference>
<evidence type="ECO:0000313" key="3">
    <source>
        <dbReference type="Proteomes" id="UP000501346"/>
    </source>
</evidence>
<keyword evidence="2" id="KW-0689">Ribosomal protein</keyword>
<reference evidence="2 3" key="1">
    <citation type="journal article" date="2019" name="BMC Genomics">
        <title>Chromosome level assembly and comparative genome analysis confirm lager-brewing yeasts originated from a single hybridization.</title>
        <authorList>
            <person name="Salazar A.N."/>
            <person name="Gorter de Vries A.R."/>
            <person name="van den Broek M."/>
            <person name="Brouwers N."/>
            <person name="de la Torre Cortes P."/>
            <person name="Kuijpers N.G.A."/>
            <person name="Daran J.G."/>
            <person name="Abeel T."/>
        </authorList>
    </citation>
    <scope>NUCLEOTIDE SEQUENCE [LARGE SCALE GENOMIC DNA]</scope>
    <source>
        <strain evidence="2 3">CBS 1483</strain>
    </source>
</reference>
<name>A0A6C1E8C7_SACPS</name>
<protein>
    <submittedName>
        <fullName evidence="2">54S ribosomal protein L25, mitochondrial</fullName>
    </submittedName>
</protein>
<sequence>MSYKQYFDGLPLKLKSFFQRYPPSIKYSSVSTSTKAVDANPFLPNKHPVTQRLHDPKYSLRRMSDVYKLALRYGVQDFLPPIDNTKKLFFEDKYDKKTLMKGVLLPKGHKHELKLNEKLMKREEALKNVDNLIASKKGSKYAKKLEKMKTTQSIGWF</sequence>
<organism evidence="2 3">
    <name type="scientific">Saccharomyces pastorianus</name>
    <name type="common">Lager yeast</name>
    <name type="synonym">Saccharomyces cerevisiae x Saccharomyces eubayanus</name>
    <dbReference type="NCBI Taxonomy" id="27292"/>
    <lineage>
        <taxon>Eukaryota</taxon>
        <taxon>Fungi</taxon>
        <taxon>Dikarya</taxon>
        <taxon>Ascomycota</taxon>
        <taxon>Saccharomycotina</taxon>
        <taxon>Saccharomycetes</taxon>
        <taxon>Saccharomycetales</taxon>
        <taxon>Saccharomycetaceae</taxon>
        <taxon>Saccharomyces</taxon>
    </lineage>
</organism>
<dbReference type="GO" id="GO:0005762">
    <property type="term" value="C:mitochondrial large ribosomal subunit"/>
    <property type="evidence" value="ECO:0007669"/>
    <property type="project" value="InterPro"/>
</dbReference>
<dbReference type="InterPro" id="IPR037507">
    <property type="entry name" value="Ribosomal_mL59"/>
</dbReference>